<dbReference type="SUPFAM" id="SSF141523">
    <property type="entry name" value="L,D-transpeptidase catalytic domain-like"/>
    <property type="match status" value="1"/>
</dbReference>
<keyword evidence="9" id="KW-0732">Signal</keyword>
<evidence type="ECO:0000256" key="8">
    <source>
        <dbReference type="SAM" id="MobiDB-lite"/>
    </source>
</evidence>
<evidence type="ECO:0000256" key="4">
    <source>
        <dbReference type="ARBA" id="ARBA00022960"/>
    </source>
</evidence>
<gene>
    <name evidence="11" type="ORF">J2Z17_002036</name>
</gene>
<dbReference type="SUPFAM" id="SSF47090">
    <property type="entry name" value="PGBD-like"/>
    <property type="match status" value="1"/>
</dbReference>
<evidence type="ECO:0000256" key="5">
    <source>
        <dbReference type="ARBA" id="ARBA00022984"/>
    </source>
</evidence>
<dbReference type="RefSeq" id="WP_209944505.1">
    <property type="nucleotide sequence ID" value="NZ_JAGGJU010000005.1"/>
</dbReference>
<dbReference type="NCBIfam" id="NF004785">
    <property type="entry name" value="PRK06132.1-2"/>
    <property type="match status" value="1"/>
</dbReference>
<keyword evidence="5 7" id="KW-0573">Peptidoglycan synthesis</keyword>
<dbReference type="InterPro" id="IPR038063">
    <property type="entry name" value="Transpep_catalytic_dom"/>
</dbReference>
<proteinExistence type="inferred from homology"/>
<reference evidence="11 12" key="1">
    <citation type="submission" date="2021-03" db="EMBL/GenBank/DDBJ databases">
        <title>Genomic Encyclopedia of Type Strains, Phase IV (KMG-IV): sequencing the most valuable type-strain genomes for metagenomic binning, comparative biology and taxonomic classification.</title>
        <authorList>
            <person name="Goeker M."/>
        </authorList>
    </citation>
    <scope>NUCLEOTIDE SEQUENCE [LARGE SCALE GENOMIC DNA]</scope>
    <source>
        <strain evidence="11 12">DSM 21600</strain>
    </source>
</reference>
<dbReference type="Pfam" id="PF03734">
    <property type="entry name" value="YkuD"/>
    <property type="match status" value="1"/>
</dbReference>
<keyword evidence="12" id="KW-1185">Reference proteome</keyword>
<feature type="active site" description="Proton donor/acceptor" evidence="7">
    <location>
        <position position="103"/>
    </location>
</feature>
<accession>A0ABS4DY25</accession>
<comment type="similarity">
    <text evidence="2">Belongs to the YkuD family.</text>
</comment>
<dbReference type="PROSITE" id="PS52029">
    <property type="entry name" value="LD_TPASE"/>
    <property type="match status" value="1"/>
</dbReference>
<dbReference type="InterPro" id="IPR050979">
    <property type="entry name" value="LD-transpeptidase"/>
</dbReference>
<feature type="active site" description="Nucleophile" evidence="7">
    <location>
        <position position="117"/>
    </location>
</feature>
<dbReference type="InterPro" id="IPR002477">
    <property type="entry name" value="Peptidoglycan-bd-like"/>
</dbReference>
<name>A0ABS4DY25_9HYPH</name>
<dbReference type="InterPro" id="IPR036365">
    <property type="entry name" value="PGBD-like_sf"/>
</dbReference>
<dbReference type="Pfam" id="PF01471">
    <property type="entry name" value="PG_binding_1"/>
    <property type="match status" value="1"/>
</dbReference>
<dbReference type="NCBIfam" id="NF004786">
    <property type="entry name" value="PRK06132.1-3"/>
    <property type="match status" value="1"/>
</dbReference>
<evidence type="ECO:0000313" key="11">
    <source>
        <dbReference type="EMBL" id="MBP1850599.1"/>
    </source>
</evidence>
<comment type="caution">
    <text evidence="11">The sequence shown here is derived from an EMBL/GenBank/DDBJ whole genome shotgun (WGS) entry which is preliminary data.</text>
</comment>
<dbReference type="Gene3D" id="1.10.101.10">
    <property type="entry name" value="PGBD-like superfamily/PGBD"/>
    <property type="match status" value="1"/>
</dbReference>
<dbReference type="PANTHER" id="PTHR30582">
    <property type="entry name" value="L,D-TRANSPEPTIDASE"/>
    <property type="match status" value="1"/>
</dbReference>
<dbReference type="InterPro" id="IPR016915">
    <property type="entry name" value="UCP029342"/>
</dbReference>
<dbReference type="InterPro" id="IPR005490">
    <property type="entry name" value="LD_TPept_cat_dom"/>
</dbReference>
<keyword evidence="4 7" id="KW-0133">Cell shape</keyword>
<dbReference type="CDD" id="cd16913">
    <property type="entry name" value="YkuD_like"/>
    <property type="match status" value="1"/>
</dbReference>
<evidence type="ECO:0000256" key="9">
    <source>
        <dbReference type="SAM" id="SignalP"/>
    </source>
</evidence>
<evidence type="ECO:0000259" key="10">
    <source>
        <dbReference type="PROSITE" id="PS52029"/>
    </source>
</evidence>
<evidence type="ECO:0000256" key="2">
    <source>
        <dbReference type="ARBA" id="ARBA00005992"/>
    </source>
</evidence>
<evidence type="ECO:0000313" key="12">
    <source>
        <dbReference type="Proteomes" id="UP000759443"/>
    </source>
</evidence>
<protein>
    <submittedName>
        <fullName evidence="11">Peptidoglycan hydrolase-like protein with peptidoglycan-binding domain</fullName>
    </submittedName>
</protein>
<feature type="signal peptide" evidence="9">
    <location>
        <begin position="1"/>
        <end position="25"/>
    </location>
</feature>
<evidence type="ECO:0000256" key="7">
    <source>
        <dbReference type="PROSITE-ProRule" id="PRU01373"/>
    </source>
</evidence>
<evidence type="ECO:0000256" key="3">
    <source>
        <dbReference type="ARBA" id="ARBA00022679"/>
    </source>
</evidence>
<dbReference type="Gene3D" id="2.40.440.10">
    <property type="entry name" value="L,D-transpeptidase catalytic domain-like"/>
    <property type="match status" value="1"/>
</dbReference>
<comment type="pathway">
    <text evidence="1 7">Cell wall biogenesis; peptidoglycan biosynthesis.</text>
</comment>
<dbReference type="EMBL" id="JAGGJU010000005">
    <property type="protein sequence ID" value="MBP1850599.1"/>
    <property type="molecule type" value="Genomic_DNA"/>
</dbReference>
<feature type="region of interest" description="Disordered" evidence="8">
    <location>
        <begin position="394"/>
        <end position="417"/>
    </location>
</feature>
<feature type="chain" id="PRO_5047290528" evidence="9">
    <location>
        <begin position="26"/>
        <end position="417"/>
    </location>
</feature>
<dbReference type="PANTHER" id="PTHR30582:SF2">
    <property type="entry name" value="L,D-TRANSPEPTIDASE YCIB-RELATED"/>
    <property type="match status" value="1"/>
</dbReference>
<evidence type="ECO:0000256" key="6">
    <source>
        <dbReference type="ARBA" id="ARBA00023316"/>
    </source>
</evidence>
<dbReference type="Proteomes" id="UP000759443">
    <property type="component" value="Unassembled WGS sequence"/>
</dbReference>
<feature type="domain" description="L,D-TPase catalytic" evidence="10">
    <location>
        <begin position="31"/>
        <end position="141"/>
    </location>
</feature>
<keyword evidence="3" id="KW-0808">Transferase</keyword>
<sequence>MMKRFTLGLLVCAATISGVCAPASADDGRALQIYVSKATQSLVVYDGDAVVATSRVSTGKAGHTTPSGVFSILQKQRYHESNIYSDAPMPWMQRLTWSGIALHESNSVPRHAASHGCVRLPANFAHSLYRMTKTGAHVIITDDEVTPRPVYSPTLFNPAGTQTQGEALSDADLRPTSIQANGSIIEVAMAKPLPKPAAGSAASPKAAAAHEAPLRILITRRDMRETVHDVQDMLTELGFDAGTPDGVIGSKTRSAIAGYKRWKKLPEGPQITTAFLDALHESAGRSAAPNGQLLVRQNFRPVFEGPIEIADPQRPLGTHFLEATHVDRAAGKADWHGVTMDNYIPSPTARRLGIDTDSQASDMEEALSRITVPGDLRAKIATLLDAGSSITITDASDPRETGRGTDFITMTRPTPRS</sequence>
<evidence type="ECO:0000256" key="1">
    <source>
        <dbReference type="ARBA" id="ARBA00004752"/>
    </source>
</evidence>
<dbReference type="InterPro" id="IPR036366">
    <property type="entry name" value="PGBDSf"/>
</dbReference>
<organism evidence="11 12">
    <name type="scientific">Rhizobium halophytocola</name>
    <dbReference type="NCBI Taxonomy" id="735519"/>
    <lineage>
        <taxon>Bacteria</taxon>
        <taxon>Pseudomonadati</taxon>
        <taxon>Pseudomonadota</taxon>
        <taxon>Alphaproteobacteria</taxon>
        <taxon>Hyphomicrobiales</taxon>
        <taxon>Rhizobiaceae</taxon>
        <taxon>Rhizobium/Agrobacterium group</taxon>
        <taxon>Rhizobium</taxon>
    </lineage>
</organism>
<dbReference type="PIRSF" id="PIRSF029342">
    <property type="entry name" value="UCP029342_ErfK/YbiS/YcfS/YnhG"/>
    <property type="match status" value="1"/>
</dbReference>
<keyword evidence="6 7" id="KW-0961">Cell wall biogenesis/degradation</keyword>